<dbReference type="EMBL" id="MHPA01000006">
    <property type="protein sequence ID" value="OGZ73815.1"/>
    <property type="molecule type" value="Genomic_DNA"/>
</dbReference>
<reference evidence="1 2" key="1">
    <citation type="journal article" date="2016" name="Nat. Commun.">
        <title>Thousands of microbial genomes shed light on interconnected biogeochemical processes in an aquifer system.</title>
        <authorList>
            <person name="Anantharaman K."/>
            <person name="Brown C.T."/>
            <person name="Hug L.A."/>
            <person name="Sharon I."/>
            <person name="Castelle C.J."/>
            <person name="Probst A.J."/>
            <person name="Thomas B.C."/>
            <person name="Singh A."/>
            <person name="Wilkins M.J."/>
            <person name="Karaoz U."/>
            <person name="Brodie E.L."/>
            <person name="Williams K.H."/>
            <person name="Hubbard S.S."/>
            <person name="Banfield J.F."/>
        </authorList>
    </citation>
    <scope>NUCLEOTIDE SEQUENCE [LARGE SCALE GENOMIC DNA]</scope>
</reference>
<protein>
    <submittedName>
        <fullName evidence="1">Uncharacterized protein</fullName>
    </submittedName>
</protein>
<dbReference type="AlphaFoldDB" id="A0A1G2IGB5"/>
<name>A0A1G2IGB5_9BACT</name>
<evidence type="ECO:0000313" key="1">
    <source>
        <dbReference type="EMBL" id="OGZ73815.1"/>
    </source>
</evidence>
<dbReference type="Proteomes" id="UP000176774">
    <property type="component" value="Unassembled WGS sequence"/>
</dbReference>
<evidence type="ECO:0000313" key="2">
    <source>
        <dbReference type="Proteomes" id="UP000176774"/>
    </source>
</evidence>
<dbReference type="STRING" id="1802214.A2908_01230"/>
<organism evidence="1 2">
    <name type="scientific">Candidatus Staskawiczbacteria bacterium RIFCSPLOWO2_01_FULL_38_12b</name>
    <dbReference type="NCBI Taxonomy" id="1802214"/>
    <lineage>
        <taxon>Bacteria</taxon>
        <taxon>Candidatus Staskawicziibacteriota</taxon>
    </lineage>
</organism>
<sequence>MQIIFSPNFLRNYDSLPEATKDKAENREIIFRKNPFDKRLDLLRNKNRNENFRFLAENLICLCAKRRQVEF</sequence>
<gene>
    <name evidence="1" type="ORF">A2908_01230</name>
</gene>
<accession>A0A1G2IGB5</accession>
<comment type="caution">
    <text evidence="1">The sequence shown here is derived from an EMBL/GenBank/DDBJ whole genome shotgun (WGS) entry which is preliminary data.</text>
</comment>
<proteinExistence type="predicted"/>